<name>A0A430HGZ2_9BURK</name>
<proteinExistence type="predicted"/>
<comment type="caution">
    <text evidence="7">The sequence shown here is derived from an EMBL/GenBank/DDBJ whole genome shotgun (WGS) entry which is preliminary data.</text>
</comment>
<evidence type="ECO:0000256" key="2">
    <source>
        <dbReference type="ARBA" id="ARBA00022729"/>
    </source>
</evidence>
<dbReference type="PANTHER" id="PTHR41164">
    <property type="entry name" value="CURLI PRODUCTION ASSEMBLY/TRANSPORT COMPONENT CSGG"/>
    <property type="match status" value="1"/>
</dbReference>
<keyword evidence="3" id="KW-0472">Membrane</keyword>
<feature type="chain" id="PRO_5019297049" evidence="6">
    <location>
        <begin position="21"/>
        <end position="292"/>
    </location>
</feature>
<feature type="signal peptide" evidence="6">
    <location>
        <begin position="1"/>
        <end position="20"/>
    </location>
</feature>
<reference evidence="7 8" key="1">
    <citation type="submission" date="2018-12" db="EMBL/GenBank/DDBJ databases">
        <authorList>
            <person name="Yang E."/>
        </authorList>
    </citation>
    <scope>NUCLEOTIDE SEQUENCE [LARGE SCALE GENOMIC DNA]</scope>
    <source>
        <strain evidence="7 8">SOD</strain>
    </source>
</reference>
<dbReference type="RefSeq" id="WP_126076323.1">
    <property type="nucleotide sequence ID" value="NZ_CP051166.1"/>
</dbReference>
<dbReference type="InterPro" id="IPR005534">
    <property type="entry name" value="Curli_assmbl/transp-comp_CsgG"/>
</dbReference>
<keyword evidence="5" id="KW-0449">Lipoprotein</keyword>
<evidence type="ECO:0000256" key="4">
    <source>
        <dbReference type="ARBA" id="ARBA00023139"/>
    </source>
</evidence>
<evidence type="ECO:0000256" key="3">
    <source>
        <dbReference type="ARBA" id="ARBA00023136"/>
    </source>
</evidence>
<evidence type="ECO:0000256" key="6">
    <source>
        <dbReference type="SAM" id="SignalP"/>
    </source>
</evidence>
<gene>
    <name evidence="7" type="ORF">EJB06_22840</name>
</gene>
<keyword evidence="2 6" id="KW-0732">Signal</keyword>
<dbReference type="Pfam" id="PF03783">
    <property type="entry name" value="CsgG"/>
    <property type="match status" value="1"/>
</dbReference>
<protein>
    <submittedName>
        <fullName evidence="7">Curli production assembly/transport protein CsgG</fullName>
    </submittedName>
</protein>
<sequence>MNARRWVVVAAAGASLLAGCAVRHPPSAVTASAQLAPATPVTRDLLNLPAPKGKVAVAVYGIRDQTGQYKPAPDSSFSTAVTQGASSMLVKALKESGWFIPVERENLQNLLTERKIVRALEMPQPADAPPVQIPPLLAASLLIEGGIVAYESNVRTGGAGARFLGIGMSTQYRVDQVTVNLRSIDIRGGQVLQSVSTTKTIYSYEIHPSVFKFVNVKNLLELEGGMTRNEPTQLCVSEAIEAGVAHLIVEGLREGSWALQDESAWSNPVLQRYLAERAPYLPAKQAAAGAQP</sequence>
<dbReference type="PROSITE" id="PS51257">
    <property type="entry name" value="PROKAR_LIPOPROTEIN"/>
    <property type="match status" value="1"/>
</dbReference>
<evidence type="ECO:0000256" key="5">
    <source>
        <dbReference type="ARBA" id="ARBA00023288"/>
    </source>
</evidence>
<dbReference type="PANTHER" id="PTHR41164:SF1">
    <property type="entry name" value="CURLI PRODUCTION ASSEMBLY_TRANSPORT COMPONENT CSGG"/>
    <property type="match status" value="1"/>
</dbReference>
<evidence type="ECO:0000313" key="7">
    <source>
        <dbReference type="EMBL" id="RSZ56781.1"/>
    </source>
</evidence>
<dbReference type="Gene3D" id="3.40.50.10610">
    <property type="entry name" value="ABC-type transport auxiliary lipoprotein component"/>
    <property type="match status" value="2"/>
</dbReference>
<evidence type="ECO:0000256" key="1">
    <source>
        <dbReference type="ARBA" id="ARBA00022475"/>
    </source>
</evidence>
<keyword evidence="1" id="KW-1003">Cell membrane</keyword>
<keyword evidence="4" id="KW-0564">Palmitate</keyword>
<dbReference type="EMBL" id="RXLQ01000013">
    <property type="protein sequence ID" value="RSZ56781.1"/>
    <property type="molecule type" value="Genomic_DNA"/>
</dbReference>
<dbReference type="AlphaFoldDB" id="A0A430HGZ2"/>
<keyword evidence="8" id="KW-1185">Reference proteome</keyword>
<dbReference type="Proteomes" id="UP000278085">
    <property type="component" value="Unassembled WGS sequence"/>
</dbReference>
<accession>A0A430HGZ2</accession>
<dbReference type="GO" id="GO:0030288">
    <property type="term" value="C:outer membrane-bounded periplasmic space"/>
    <property type="evidence" value="ECO:0007669"/>
    <property type="project" value="InterPro"/>
</dbReference>
<evidence type="ECO:0000313" key="8">
    <source>
        <dbReference type="Proteomes" id="UP000278085"/>
    </source>
</evidence>
<organism evidence="7 8">
    <name type="scientific">Massilia atriviolacea</name>
    <dbReference type="NCBI Taxonomy" id="2495579"/>
    <lineage>
        <taxon>Bacteria</taxon>
        <taxon>Pseudomonadati</taxon>
        <taxon>Pseudomonadota</taxon>
        <taxon>Betaproteobacteria</taxon>
        <taxon>Burkholderiales</taxon>
        <taxon>Oxalobacteraceae</taxon>
        <taxon>Telluria group</taxon>
        <taxon>Massilia</taxon>
    </lineage>
</organism>
<dbReference type="OrthoDB" id="1110708at2"/>